<keyword evidence="1" id="KW-0472">Membrane</keyword>
<keyword evidence="1" id="KW-1133">Transmembrane helix</keyword>
<accession>A0A2S5SQB5</accession>
<reference evidence="3 4" key="1">
    <citation type="submission" date="2018-02" db="EMBL/GenBank/DDBJ databases">
        <title>Reclassifiation of [Polyangium] brachysporum DSM 7029 as Guopingzhaonella breviflexa gen. nov., sp. nov., a member of the family Comamonadaceae.</title>
        <authorList>
            <person name="Tang B."/>
        </authorList>
    </citation>
    <scope>NUCLEOTIDE SEQUENCE [LARGE SCALE GENOMIC DNA]</scope>
    <source>
        <strain evidence="3 4">BCRC 80649</strain>
    </source>
</reference>
<dbReference type="AlphaFoldDB" id="A0A2S5SQB5"/>
<name>A0A2S5SQB5_9BURK</name>
<dbReference type="Proteomes" id="UP000238605">
    <property type="component" value="Unassembled WGS sequence"/>
</dbReference>
<proteinExistence type="predicted"/>
<dbReference type="PANTHER" id="PTHR43179">
    <property type="entry name" value="RHAMNOSYLTRANSFERASE WBBL"/>
    <property type="match status" value="1"/>
</dbReference>
<protein>
    <recommendedName>
        <fullName evidence="2">Glycosyltransferase 2-like domain-containing protein</fullName>
    </recommendedName>
</protein>
<keyword evidence="4" id="KW-1185">Reference proteome</keyword>
<evidence type="ECO:0000259" key="2">
    <source>
        <dbReference type="Pfam" id="PF00535"/>
    </source>
</evidence>
<dbReference type="CDD" id="cd04186">
    <property type="entry name" value="GT_2_like_c"/>
    <property type="match status" value="1"/>
</dbReference>
<dbReference type="PANTHER" id="PTHR43179:SF7">
    <property type="entry name" value="RHAMNOSYLTRANSFERASE WBBL"/>
    <property type="match status" value="1"/>
</dbReference>
<feature type="transmembrane region" description="Helical" evidence="1">
    <location>
        <begin position="311"/>
        <end position="334"/>
    </location>
</feature>
<evidence type="ECO:0000313" key="3">
    <source>
        <dbReference type="EMBL" id="PPE64930.1"/>
    </source>
</evidence>
<evidence type="ECO:0000313" key="4">
    <source>
        <dbReference type="Proteomes" id="UP000238605"/>
    </source>
</evidence>
<dbReference type="InterPro" id="IPR029044">
    <property type="entry name" value="Nucleotide-diphossugar_trans"/>
</dbReference>
<keyword evidence="1" id="KW-0812">Transmembrane</keyword>
<dbReference type="OrthoDB" id="9771846at2"/>
<dbReference type="Pfam" id="PF00535">
    <property type="entry name" value="Glycos_transf_2"/>
    <property type="match status" value="1"/>
</dbReference>
<comment type="caution">
    <text evidence="3">The sequence shown here is derived from an EMBL/GenBank/DDBJ whole genome shotgun (WGS) entry which is preliminary data.</text>
</comment>
<gene>
    <name evidence="3" type="ORF">C1704_16950</name>
</gene>
<dbReference type="InterPro" id="IPR001173">
    <property type="entry name" value="Glyco_trans_2-like"/>
</dbReference>
<dbReference type="Gene3D" id="3.90.550.10">
    <property type="entry name" value="Spore Coat Polysaccharide Biosynthesis Protein SpsA, Chain A"/>
    <property type="match status" value="1"/>
</dbReference>
<feature type="domain" description="Glycosyltransferase 2-like" evidence="2">
    <location>
        <begin position="60"/>
        <end position="180"/>
    </location>
</feature>
<organism evidence="3 4">
    <name type="scientific">Caldimonas caldifontis</name>
    <dbReference type="NCBI Taxonomy" id="1452508"/>
    <lineage>
        <taxon>Bacteria</taxon>
        <taxon>Pseudomonadati</taxon>
        <taxon>Pseudomonadota</taxon>
        <taxon>Betaproteobacteria</taxon>
        <taxon>Burkholderiales</taxon>
        <taxon>Sphaerotilaceae</taxon>
        <taxon>Caldimonas</taxon>
    </lineage>
</organism>
<evidence type="ECO:0000256" key="1">
    <source>
        <dbReference type="SAM" id="Phobius"/>
    </source>
</evidence>
<dbReference type="EMBL" id="PSNX01000020">
    <property type="protein sequence ID" value="PPE64930.1"/>
    <property type="molecule type" value="Genomic_DNA"/>
</dbReference>
<dbReference type="SUPFAM" id="SSF53448">
    <property type="entry name" value="Nucleotide-diphospho-sugar transferases"/>
    <property type="match status" value="1"/>
</dbReference>
<sequence>MAPASPGVAGHGVLWLALGEDGSRMASPVSAALGQNCKIDPMHTKSPTSMDPGHPRPDISVVIPSWNTQGLTRDCLHSLLHQDHGCRLEVVVVDNGSHDGSADMIEREFPEVVLIRNERNEYFSKACNQGAAVATGRYVCYLNSDTIVTPEALRRMMAFLEQHPGHGAVAPRLDNPDGSVQPICRRFPRLIEVLIDQFGFEQYEFARRYRDHAAMKDFDHLSSADVEQPPGACLLMRRTDVDEIGGFDESMPLFYSDVDLCLRIWRSGRPIRFLAEAHIFHVGSASVVRHPLWRAEFMRNQVRYFRKHGGLVTALAAKGIILGSGLLVALRTLVGPRPLREKRELIGQLGRSMQIALGG</sequence>